<gene>
    <name evidence="1" type="ORF">UA45_02635</name>
</gene>
<evidence type="ECO:0008006" key="3">
    <source>
        <dbReference type="Google" id="ProtNLM"/>
    </source>
</evidence>
<sequence>MNDENKGFLLTLINEGNGQKAEKHFLNPKKLYIPEIAAEEIALLVSELDGKEKINDAALMVTMTNKNNGVSVDKDVGSAAELADAENAAQIVKDLINIIRGYDMDEETNICGW</sequence>
<evidence type="ECO:0000313" key="1">
    <source>
        <dbReference type="EMBL" id="KJF78939.1"/>
    </source>
</evidence>
<organism evidence="1 2">
    <name type="scientific">Morganella morganii</name>
    <name type="common">Proteus morganii</name>
    <dbReference type="NCBI Taxonomy" id="582"/>
    <lineage>
        <taxon>Bacteria</taxon>
        <taxon>Pseudomonadati</taxon>
        <taxon>Pseudomonadota</taxon>
        <taxon>Gammaproteobacteria</taxon>
        <taxon>Enterobacterales</taxon>
        <taxon>Morganellaceae</taxon>
        <taxon>Morganella</taxon>
    </lineage>
</organism>
<dbReference type="PATRIC" id="fig|582.24.peg.791"/>
<accession>A0A0D8LAX2</accession>
<protein>
    <recommendedName>
        <fullName evidence="3">DUF1869 domain-containing protein</fullName>
    </recommendedName>
</protein>
<evidence type="ECO:0000313" key="2">
    <source>
        <dbReference type="Proteomes" id="UP000032582"/>
    </source>
</evidence>
<dbReference type="Proteomes" id="UP000032582">
    <property type="component" value="Unassembled WGS sequence"/>
</dbReference>
<dbReference type="AlphaFoldDB" id="A0A0D8LAX2"/>
<dbReference type="Gene3D" id="3.30.160.220">
    <property type="entry name" value="YoaG"/>
    <property type="match status" value="2"/>
</dbReference>
<reference evidence="1 2" key="1">
    <citation type="submission" date="2015-02" db="EMBL/GenBank/DDBJ databases">
        <title>Whole genome shotgun sequencing of cultured foodborne pathogen.</title>
        <authorList>
            <person name="Timme R."/>
            <person name="Allard M.W."/>
            <person name="Strain E."/>
            <person name="Evans P.S."/>
            <person name="Brown E."/>
        </authorList>
    </citation>
    <scope>NUCLEOTIDE SEQUENCE [LARGE SCALE GENOMIC DNA]</scope>
    <source>
        <strain evidence="1 2">GCSL-TSO-24</strain>
    </source>
</reference>
<comment type="caution">
    <text evidence="1">The sequence shown here is derived from an EMBL/GenBank/DDBJ whole genome shotgun (WGS) entry which is preliminary data.</text>
</comment>
<dbReference type="SUPFAM" id="SSF103063">
    <property type="entry name" value="Hypothetical protein YoaG"/>
    <property type="match status" value="2"/>
</dbReference>
<dbReference type="InterPro" id="IPR015051">
    <property type="entry name" value="YoaG"/>
</dbReference>
<name>A0A0D8LAX2_MORMO</name>
<dbReference type="EMBL" id="JZSH01000014">
    <property type="protein sequence ID" value="KJF78939.1"/>
    <property type="molecule type" value="Genomic_DNA"/>
</dbReference>
<dbReference type="InterPro" id="IPR036489">
    <property type="entry name" value="YoaG_sf"/>
</dbReference>
<dbReference type="Pfam" id="PF08956">
    <property type="entry name" value="DUF1869"/>
    <property type="match status" value="1"/>
</dbReference>
<proteinExistence type="predicted"/>